<dbReference type="EMBL" id="JACHZG010000001">
    <property type="protein sequence ID" value="MBB3326874.1"/>
    <property type="molecule type" value="Genomic_DNA"/>
</dbReference>
<evidence type="ECO:0000313" key="5">
    <source>
        <dbReference type="EMBL" id="MBB3326874.1"/>
    </source>
</evidence>
<dbReference type="Gene3D" id="3.40.190.10">
    <property type="entry name" value="Periplasmic binding protein-like II"/>
    <property type="match status" value="1"/>
</dbReference>
<dbReference type="PANTHER" id="PTHR30061">
    <property type="entry name" value="MALTOSE-BINDING PERIPLASMIC PROTEIN"/>
    <property type="match status" value="1"/>
</dbReference>
<protein>
    <submittedName>
        <fullName evidence="5">Multiple sugar transport system substrate-binding protein</fullName>
    </submittedName>
</protein>
<dbReference type="GO" id="GO:0015768">
    <property type="term" value="P:maltose transport"/>
    <property type="evidence" value="ECO:0007669"/>
    <property type="project" value="TreeGrafter"/>
</dbReference>
<reference evidence="5 6" key="1">
    <citation type="submission" date="2020-08" db="EMBL/GenBank/DDBJ databases">
        <title>Sequencing the genomes of 1000 actinobacteria strains.</title>
        <authorList>
            <person name="Klenk H.-P."/>
        </authorList>
    </citation>
    <scope>NUCLEOTIDE SEQUENCE [LARGE SCALE GENOMIC DNA]</scope>
    <source>
        <strain evidence="5 6">DSM 11053</strain>
    </source>
</reference>
<accession>A0A7W5JV12</accession>
<evidence type="ECO:0000256" key="1">
    <source>
        <dbReference type="ARBA" id="ARBA00008520"/>
    </source>
</evidence>
<evidence type="ECO:0000256" key="3">
    <source>
        <dbReference type="ARBA" id="ARBA00022729"/>
    </source>
</evidence>
<dbReference type="GO" id="GO:0042956">
    <property type="term" value="P:maltodextrin transmembrane transport"/>
    <property type="evidence" value="ECO:0007669"/>
    <property type="project" value="TreeGrafter"/>
</dbReference>
<proteinExistence type="inferred from homology"/>
<dbReference type="GO" id="GO:1901982">
    <property type="term" value="F:maltose binding"/>
    <property type="evidence" value="ECO:0007669"/>
    <property type="project" value="TreeGrafter"/>
</dbReference>
<evidence type="ECO:0000256" key="2">
    <source>
        <dbReference type="ARBA" id="ARBA00022448"/>
    </source>
</evidence>
<dbReference type="PANTHER" id="PTHR30061:SF50">
    <property type="entry name" value="MALTOSE_MALTODEXTRIN-BINDING PERIPLASMIC PROTEIN"/>
    <property type="match status" value="1"/>
</dbReference>
<keyword evidence="3 4" id="KW-0732">Signal</keyword>
<dbReference type="InterPro" id="IPR006059">
    <property type="entry name" value="SBP"/>
</dbReference>
<keyword evidence="5" id="KW-0762">Sugar transport</keyword>
<keyword evidence="2" id="KW-0813">Transport</keyword>
<feature type="chain" id="PRO_5038975254" evidence="4">
    <location>
        <begin position="18"/>
        <end position="437"/>
    </location>
</feature>
<dbReference type="CDD" id="cd13585">
    <property type="entry name" value="PBP2_TMBP_like"/>
    <property type="match status" value="1"/>
</dbReference>
<gene>
    <name evidence="5" type="ORF">FHX39_001818</name>
</gene>
<feature type="signal peptide" evidence="4">
    <location>
        <begin position="1"/>
        <end position="17"/>
    </location>
</feature>
<comment type="similarity">
    <text evidence="1">Belongs to the bacterial solute-binding protein 1 family.</text>
</comment>
<sequence>MLGAVAALGTTALLATACGGSDASSSAPSAGGWTVPVSDPTATINVLSHLSLKNDKMQDVIDAFQKAHPTIKVNFETIPFDSLASTIDARVANKDGSPDVYWADQPRISALAARGEAEDLTSAFSQYKDTFAPTAYDAGVYQDKLWALPIANSTQLLYYNKDLLKKAGLPEPSASVDQRMTWEQLTTDAKKAKDAGAQYGFLFGQFDRYYQLEPLPVQLGGSPGASGDGNLTPDFSSDAWVKALTWYGSLFADGVAPKGVTSEQTDPAFLGGRAAYMVEGPWLLPQLKESKVDWGVAPQPVFEGGKPATPTGSWSLAMNPFSKQKEAAAIFIKWMAVDDGGGGYIKYLPAPELAASTEGKQVYFAKDVFSSPQGKDAATIIDFETSSTAVNRISTIGYIEFETIMNQMFADVRNGADPKSAIDASTAQLKTAWQKYQ</sequence>
<dbReference type="RefSeq" id="WP_183337737.1">
    <property type="nucleotide sequence ID" value="NZ_JACHZG010000001.1"/>
</dbReference>
<dbReference type="GO" id="GO:0055052">
    <property type="term" value="C:ATP-binding cassette (ABC) transporter complex, substrate-binding subunit-containing"/>
    <property type="evidence" value="ECO:0007669"/>
    <property type="project" value="TreeGrafter"/>
</dbReference>
<comment type="caution">
    <text evidence="5">The sequence shown here is derived from an EMBL/GenBank/DDBJ whole genome shotgun (WGS) entry which is preliminary data.</text>
</comment>
<dbReference type="Proteomes" id="UP000565572">
    <property type="component" value="Unassembled WGS sequence"/>
</dbReference>
<keyword evidence="6" id="KW-1185">Reference proteome</keyword>
<dbReference type="Pfam" id="PF01547">
    <property type="entry name" value="SBP_bac_1"/>
    <property type="match status" value="1"/>
</dbReference>
<name>A0A7W5JV12_9ACTN</name>
<organism evidence="5 6">
    <name type="scientific">Microlunatus antarcticus</name>
    <dbReference type="NCBI Taxonomy" id="53388"/>
    <lineage>
        <taxon>Bacteria</taxon>
        <taxon>Bacillati</taxon>
        <taxon>Actinomycetota</taxon>
        <taxon>Actinomycetes</taxon>
        <taxon>Propionibacteriales</taxon>
        <taxon>Propionibacteriaceae</taxon>
        <taxon>Microlunatus</taxon>
    </lineage>
</organism>
<evidence type="ECO:0000256" key="4">
    <source>
        <dbReference type="SAM" id="SignalP"/>
    </source>
</evidence>
<evidence type="ECO:0000313" key="6">
    <source>
        <dbReference type="Proteomes" id="UP000565572"/>
    </source>
</evidence>
<dbReference type="SUPFAM" id="SSF53850">
    <property type="entry name" value="Periplasmic binding protein-like II"/>
    <property type="match status" value="1"/>
</dbReference>
<dbReference type="AlphaFoldDB" id="A0A7W5JV12"/>